<gene>
    <name evidence="2" type="ORF">ACFSKP_06720</name>
</gene>
<comment type="caution">
    <text evidence="2">The sequence shown here is derived from an EMBL/GenBank/DDBJ whole genome shotgun (WGS) entry which is preliminary data.</text>
</comment>
<dbReference type="EMBL" id="JBHUIM010000001">
    <property type="protein sequence ID" value="MFD2245941.1"/>
    <property type="molecule type" value="Genomic_DNA"/>
</dbReference>
<feature type="transmembrane region" description="Helical" evidence="1">
    <location>
        <begin position="58"/>
        <end position="81"/>
    </location>
</feature>
<evidence type="ECO:0000313" key="2">
    <source>
        <dbReference type="EMBL" id="MFD2245941.1"/>
    </source>
</evidence>
<dbReference type="Proteomes" id="UP001597374">
    <property type="component" value="Unassembled WGS sequence"/>
</dbReference>
<reference evidence="3" key="1">
    <citation type="journal article" date="2019" name="Int. J. Syst. Evol. Microbiol.">
        <title>The Global Catalogue of Microorganisms (GCM) 10K type strain sequencing project: providing services to taxonomists for standard genome sequencing and annotation.</title>
        <authorList>
            <consortium name="The Broad Institute Genomics Platform"/>
            <consortium name="The Broad Institute Genome Sequencing Center for Infectious Disease"/>
            <person name="Wu L."/>
            <person name="Ma J."/>
        </authorList>
    </citation>
    <scope>NUCLEOTIDE SEQUENCE [LARGE SCALE GENOMIC DNA]</scope>
    <source>
        <strain evidence="3">CGMCC 4.1782</strain>
    </source>
</reference>
<proteinExistence type="predicted"/>
<feature type="transmembrane region" description="Helical" evidence="1">
    <location>
        <begin position="7"/>
        <end position="27"/>
    </location>
</feature>
<sequence length="129" mass="13605">MTDKPHIINNIHAATLIGAGLAGYFLNKSRPKTALIPPAVGGSLLLLSNGLKKGNKSVAHAAVVATAALMAQTTRMFLQAAMPDEETTAKLGKEALQRRSLLFGLMSATGLAAVSIYVAGFIEKRRRGY</sequence>
<organism evidence="2 3">
    <name type="scientific">Pontibacter ruber</name>
    <dbReference type="NCBI Taxonomy" id="1343895"/>
    <lineage>
        <taxon>Bacteria</taxon>
        <taxon>Pseudomonadati</taxon>
        <taxon>Bacteroidota</taxon>
        <taxon>Cytophagia</taxon>
        <taxon>Cytophagales</taxon>
        <taxon>Hymenobacteraceae</taxon>
        <taxon>Pontibacter</taxon>
    </lineage>
</organism>
<feature type="transmembrane region" description="Helical" evidence="1">
    <location>
        <begin position="101"/>
        <end position="122"/>
    </location>
</feature>
<feature type="transmembrane region" description="Helical" evidence="1">
    <location>
        <begin position="33"/>
        <end position="51"/>
    </location>
</feature>
<protein>
    <submittedName>
        <fullName evidence="2">Uncharacterized protein</fullName>
    </submittedName>
</protein>
<dbReference type="RefSeq" id="WP_250427588.1">
    <property type="nucleotide sequence ID" value="NZ_JALPRR010000001.1"/>
</dbReference>
<keyword evidence="1" id="KW-0472">Membrane</keyword>
<accession>A0ABW5CU43</accession>
<name>A0ABW5CU43_9BACT</name>
<keyword evidence="1" id="KW-1133">Transmembrane helix</keyword>
<evidence type="ECO:0000256" key="1">
    <source>
        <dbReference type="SAM" id="Phobius"/>
    </source>
</evidence>
<keyword evidence="1" id="KW-0812">Transmembrane</keyword>
<keyword evidence="3" id="KW-1185">Reference proteome</keyword>
<evidence type="ECO:0000313" key="3">
    <source>
        <dbReference type="Proteomes" id="UP001597374"/>
    </source>
</evidence>